<dbReference type="Proteomes" id="UP000298588">
    <property type="component" value="Chromosome"/>
</dbReference>
<organism evidence="1 2">
    <name type="scientific">Phreatobacter aquaticus</name>
    <dbReference type="NCBI Taxonomy" id="2570229"/>
    <lineage>
        <taxon>Bacteria</taxon>
        <taxon>Pseudomonadati</taxon>
        <taxon>Pseudomonadota</taxon>
        <taxon>Alphaproteobacteria</taxon>
        <taxon>Hyphomicrobiales</taxon>
        <taxon>Phreatobacteraceae</taxon>
        <taxon>Phreatobacter</taxon>
    </lineage>
</organism>
<proteinExistence type="predicted"/>
<keyword evidence="2" id="KW-1185">Reference proteome</keyword>
<dbReference type="KEGG" id="paqt:E8L99_05155"/>
<reference evidence="1 2" key="1">
    <citation type="submission" date="2019-04" db="EMBL/GenBank/DDBJ databases">
        <title>Phreatobacter aquaticus sp. nov.</title>
        <authorList>
            <person name="Choi A."/>
            <person name="Baek K."/>
        </authorList>
    </citation>
    <scope>NUCLEOTIDE SEQUENCE [LARGE SCALE GENOMIC DNA]</scope>
    <source>
        <strain evidence="1 2">NMCR1094</strain>
    </source>
</reference>
<dbReference type="InterPro" id="IPR019587">
    <property type="entry name" value="Polyketide_cyclase/dehydratase"/>
</dbReference>
<dbReference type="OrthoDB" id="1364128at2"/>
<gene>
    <name evidence="1" type="ORF">E8L99_05155</name>
</gene>
<dbReference type="CDD" id="cd07821">
    <property type="entry name" value="PYR_PYL_RCAR_like"/>
    <property type="match status" value="1"/>
</dbReference>
<sequence>MATIIKEVATSAEPAVVWDAVRDIGALHTRLVPGFVAATTLEPGMRVVTFGNGVVVREPIVGVDEVRRRLVWTAEGGLTHHYNAAVQVFPASGGGCLVVWTADFLPDLAGPTIDAMMSAGAAAMKACLDRLTPTTANP</sequence>
<name>A0A4D7QH91_9HYPH</name>
<evidence type="ECO:0000313" key="1">
    <source>
        <dbReference type="EMBL" id="QCK85209.1"/>
    </source>
</evidence>
<dbReference type="InterPro" id="IPR023393">
    <property type="entry name" value="START-like_dom_sf"/>
</dbReference>
<evidence type="ECO:0000313" key="2">
    <source>
        <dbReference type="Proteomes" id="UP000298588"/>
    </source>
</evidence>
<accession>A0A4D7QH91</accession>
<dbReference type="SUPFAM" id="SSF55961">
    <property type="entry name" value="Bet v1-like"/>
    <property type="match status" value="1"/>
</dbReference>
<dbReference type="Pfam" id="PF10604">
    <property type="entry name" value="Polyketide_cyc2"/>
    <property type="match status" value="1"/>
</dbReference>
<dbReference type="RefSeq" id="WP_137098543.1">
    <property type="nucleotide sequence ID" value="NZ_CP039865.1"/>
</dbReference>
<protein>
    <submittedName>
        <fullName evidence="1">SRPBCC family protein</fullName>
    </submittedName>
</protein>
<dbReference type="Gene3D" id="3.30.530.20">
    <property type="match status" value="1"/>
</dbReference>
<dbReference type="EMBL" id="CP039865">
    <property type="protein sequence ID" value="QCK85209.1"/>
    <property type="molecule type" value="Genomic_DNA"/>
</dbReference>
<dbReference type="AlphaFoldDB" id="A0A4D7QH91"/>